<dbReference type="GO" id="GO:0016787">
    <property type="term" value="F:hydrolase activity"/>
    <property type="evidence" value="ECO:0007669"/>
    <property type="project" value="UniProtKB-KW"/>
</dbReference>
<sequence length="219" mass="22628">MPVSFDLFGTLVTASMPPDPAAAVAAELRDRGVAVPDDWSTAYRTPHLDVPDAAEIPLPAHVAAALRSRGVEASDTVVRRAVIAAFDPEVRRREGVADALDAARERGPVGLCSNCSVPELVPRTLVRADLRGAFDAVVTSAACGFRKPHPRPFETLAADLGCEASETPRGGGGAADASALIHIGDDPDTDGGIDALGGRFVDVTETPLADLPAHLGGEP</sequence>
<proteinExistence type="predicted"/>
<name>A0A345E1K3_9EURY</name>
<accession>A0A345E1K3</accession>
<gene>
    <name evidence="1" type="ORF">DU500_06255</name>
</gene>
<dbReference type="Pfam" id="PF00702">
    <property type="entry name" value="Hydrolase"/>
    <property type="match status" value="1"/>
</dbReference>
<dbReference type="RefSeq" id="WP_114585221.1">
    <property type="nucleotide sequence ID" value="NZ_CP031150.1"/>
</dbReference>
<keyword evidence="1" id="KW-0378">Hydrolase</keyword>
<dbReference type="InterPro" id="IPR023214">
    <property type="entry name" value="HAD_sf"/>
</dbReference>
<dbReference type="SUPFAM" id="SSF56784">
    <property type="entry name" value="HAD-like"/>
    <property type="match status" value="1"/>
</dbReference>
<reference evidence="1 2" key="1">
    <citation type="submission" date="2018-07" db="EMBL/GenBank/DDBJ databases">
        <title>Genome sequences of Haloplanus sp. CBA1113.</title>
        <authorList>
            <person name="Kim Y.B."/>
            <person name="Roh S.W."/>
        </authorList>
    </citation>
    <scope>NUCLEOTIDE SEQUENCE [LARGE SCALE GENOMIC DNA]</scope>
    <source>
        <strain evidence="1 2">CBA1113</strain>
    </source>
</reference>
<organism evidence="1 2">
    <name type="scientific">Haloplanus rubicundus</name>
    <dbReference type="NCBI Taxonomy" id="1547898"/>
    <lineage>
        <taxon>Archaea</taxon>
        <taxon>Methanobacteriati</taxon>
        <taxon>Methanobacteriota</taxon>
        <taxon>Stenosarchaea group</taxon>
        <taxon>Halobacteria</taxon>
        <taxon>Halobacteriales</taxon>
        <taxon>Haloferacaceae</taxon>
        <taxon>Haloplanus</taxon>
    </lineage>
</organism>
<dbReference type="Proteomes" id="UP000253273">
    <property type="component" value="Chromosome"/>
</dbReference>
<evidence type="ECO:0000313" key="1">
    <source>
        <dbReference type="EMBL" id="AXG06075.1"/>
    </source>
</evidence>
<dbReference type="InterPro" id="IPR036412">
    <property type="entry name" value="HAD-like_sf"/>
</dbReference>
<dbReference type="EMBL" id="CP031150">
    <property type="protein sequence ID" value="AXG06075.1"/>
    <property type="molecule type" value="Genomic_DNA"/>
</dbReference>
<evidence type="ECO:0000313" key="2">
    <source>
        <dbReference type="Proteomes" id="UP000253273"/>
    </source>
</evidence>
<protein>
    <submittedName>
        <fullName evidence="1">HAD family hydrolase</fullName>
    </submittedName>
</protein>
<dbReference type="GeneID" id="37282970"/>
<dbReference type="AlphaFoldDB" id="A0A345E1K3"/>
<dbReference type="Gene3D" id="3.40.50.1000">
    <property type="entry name" value="HAD superfamily/HAD-like"/>
    <property type="match status" value="1"/>
</dbReference>
<dbReference type="KEGG" id="haj:DU500_06255"/>
<keyword evidence="2" id="KW-1185">Reference proteome</keyword>
<dbReference type="OrthoDB" id="238326at2157"/>